<evidence type="ECO:0000256" key="1">
    <source>
        <dbReference type="SAM" id="Phobius"/>
    </source>
</evidence>
<name>A0A804HNB4_MUSAM</name>
<dbReference type="AlphaFoldDB" id="A0A804HNB4"/>
<dbReference type="Proteomes" id="UP000012960">
    <property type="component" value="Unplaced"/>
</dbReference>
<keyword evidence="1" id="KW-0472">Membrane</keyword>
<feature type="transmembrane region" description="Helical" evidence="1">
    <location>
        <begin position="49"/>
        <end position="72"/>
    </location>
</feature>
<dbReference type="EnsemblPlants" id="Ma00_t04580.2">
    <property type="protein sequence ID" value="Ma00_p04580.2"/>
    <property type="gene ID" value="Ma00_g04580"/>
</dbReference>
<proteinExistence type="predicted"/>
<organism evidence="2 3">
    <name type="scientific">Musa acuminata subsp. malaccensis</name>
    <name type="common">Wild banana</name>
    <name type="synonym">Musa malaccensis</name>
    <dbReference type="NCBI Taxonomy" id="214687"/>
    <lineage>
        <taxon>Eukaryota</taxon>
        <taxon>Viridiplantae</taxon>
        <taxon>Streptophyta</taxon>
        <taxon>Embryophyta</taxon>
        <taxon>Tracheophyta</taxon>
        <taxon>Spermatophyta</taxon>
        <taxon>Magnoliopsida</taxon>
        <taxon>Liliopsida</taxon>
        <taxon>Zingiberales</taxon>
        <taxon>Musaceae</taxon>
        <taxon>Musa</taxon>
    </lineage>
</organism>
<dbReference type="Gramene" id="Ma00_t04580.2">
    <property type="protein sequence ID" value="Ma00_p04580.2"/>
    <property type="gene ID" value="Ma00_g04580"/>
</dbReference>
<accession>A0A804HNB4</accession>
<keyword evidence="1" id="KW-0812">Transmembrane</keyword>
<protein>
    <submittedName>
        <fullName evidence="2">Uncharacterized protein</fullName>
    </submittedName>
</protein>
<keyword evidence="3" id="KW-1185">Reference proteome</keyword>
<reference evidence="2" key="1">
    <citation type="submission" date="2021-05" db="UniProtKB">
        <authorList>
            <consortium name="EnsemblPlants"/>
        </authorList>
    </citation>
    <scope>IDENTIFICATION</scope>
    <source>
        <strain evidence="2">subsp. malaccensis</strain>
    </source>
</reference>
<keyword evidence="1" id="KW-1133">Transmembrane helix</keyword>
<evidence type="ECO:0000313" key="3">
    <source>
        <dbReference type="Proteomes" id="UP000012960"/>
    </source>
</evidence>
<sequence>MEKGTSDGPWGAMRLLISTPFGELQTVRHRFVLDVTLKSGKQTTILWKVYLQVISCLCLISTGSLPVGLVLLHYM</sequence>
<evidence type="ECO:0000313" key="2">
    <source>
        <dbReference type="EnsemblPlants" id="Ma00_p04580.2"/>
    </source>
</evidence>